<dbReference type="EMBL" id="VENP01000017">
    <property type="protein sequence ID" value="TNU75054.1"/>
    <property type="molecule type" value="Genomic_DNA"/>
</dbReference>
<protein>
    <submittedName>
        <fullName evidence="3">Heavy-metal-associated domain-containing protein</fullName>
    </submittedName>
</protein>
<dbReference type="InterPro" id="IPR006121">
    <property type="entry name" value="HMA_dom"/>
</dbReference>
<proteinExistence type="predicted"/>
<dbReference type="Proteomes" id="UP000313849">
    <property type="component" value="Unassembled WGS sequence"/>
</dbReference>
<evidence type="ECO:0000256" key="1">
    <source>
        <dbReference type="SAM" id="MobiDB-lite"/>
    </source>
</evidence>
<dbReference type="Gene3D" id="3.30.70.100">
    <property type="match status" value="1"/>
</dbReference>
<feature type="region of interest" description="Disordered" evidence="1">
    <location>
        <begin position="83"/>
        <end position="113"/>
    </location>
</feature>
<keyword evidence="4" id="KW-1185">Reference proteome</keyword>
<dbReference type="Pfam" id="PF00403">
    <property type="entry name" value="HMA"/>
    <property type="match status" value="1"/>
</dbReference>
<dbReference type="GO" id="GO:0046872">
    <property type="term" value="F:metal ion binding"/>
    <property type="evidence" value="ECO:0007669"/>
    <property type="project" value="InterPro"/>
</dbReference>
<organism evidence="3 4">
    <name type="scientific">Miniimonas arenae</name>
    <dbReference type="NCBI Taxonomy" id="676201"/>
    <lineage>
        <taxon>Bacteria</taxon>
        <taxon>Bacillati</taxon>
        <taxon>Actinomycetota</taxon>
        <taxon>Actinomycetes</taxon>
        <taxon>Micrococcales</taxon>
        <taxon>Beutenbergiaceae</taxon>
        <taxon>Miniimonas</taxon>
    </lineage>
</organism>
<reference evidence="3 4" key="1">
    <citation type="submission" date="2019-06" db="EMBL/GenBank/DDBJ databases">
        <title>Draft genome sequence of Miniimonas arenae KCTC 19750T isolated from sea sand.</title>
        <authorList>
            <person name="Park S.-J."/>
        </authorList>
    </citation>
    <scope>NUCLEOTIDE SEQUENCE [LARGE SCALE GENOMIC DNA]</scope>
    <source>
        <strain evidence="3 4">KCTC 19750</strain>
    </source>
</reference>
<dbReference type="CDD" id="cd00371">
    <property type="entry name" value="HMA"/>
    <property type="match status" value="1"/>
</dbReference>
<dbReference type="AlphaFoldDB" id="A0A5C5BCD0"/>
<evidence type="ECO:0000259" key="2">
    <source>
        <dbReference type="PROSITE" id="PS50846"/>
    </source>
</evidence>
<dbReference type="InterPro" id="IPR036163">
    <property type="entry name" value="HMA_dom_sf"/>
</dbReference>
<evidence type="ECO:0000313" key="3">
    <source>
        <dbReference type="EMBL" id="TNU75054.1"/>
    </source>
</evidence>
<sequence length="113" mass="11893">MTCGHCVSAVTKELETVDGVTRVSVELHNGGTSRVTLLSSEPLPEDALRSAVDEAGYDVTGVDVRTPEEEFAQLADAREEVYGTADGGQGPQRVELTTREAVERGEGADGSTV</sequence>
<evidence type="ECO:0000313" key="4">
    <source>
        <dbReference type="Proteomes" id="UP000313849"/>
    </source>
</evidence>
<dbReference type="SUPFAM" id="SSF55008">
    <property type="entry name" value="HMA, heavy metal-associated domain"/>
    <property type="match status" value="1"/>
</dbReference>
<gene>
    <name evidence="3" type="ORF">FH969_06415</name>
</gene>
<name>A0A5C5BCD0_9MICO</name>
<dbReference type="PROSITE" id="PS50846">
    <property type="entry name" value="HMA_2"/>
    <property type="match status" value="1"/>
</dbReference>
<accession>A0A5C5BCD0</accession>
<comment type="caution">
    <text evidence="3">The sequence shown here is derived from an EMBL/GenBank/DDBJ whole genome shotgun (WGS) entry which is preliminary data.</text>
</comment>
<feature type="domain" description="HMA" evidence="2">
    <location>
        <begin position="1"/>
        <end position="60"/>
    </location>
</feature>
<dbReference type="OrthoDB" id="9813965at2"/>
<feature type="compositionally biased region" description="Basic and acidic residues" evidence="1">
    <location>
        <begin position="96"/>
        <end position="107"/>
    </location>
</feature>